<comment type="similarity">
    <text evidence="1 8">Belongs to the cytochrome P450 family.</text>
</comment>
<sequence length="464" mass="52260">MKRTSENARSSSERDRPYFIKGWPFLGQLPALANDLIGSLRRFAERDDRPVEFKIMTSNAYLVSSPDGVKEVLTRGEPDFTKGILTSSMKAAFGDSLALENGDEWRRKRKLLQPLFLKKSVQAWRPIINSNVDLLVERWSHRDAEGSVVNISTEANHLILDIMTTIMFGEDMSSERAQAASEAVTSINEALFGVFCRSFVLRGSFQNSKLAQGKKFRNALKKFNDIVDHSITSSTAQATSTLIDQFRLLKSSDGDQLCEKEVRDEATAFFFAGLETTANALVWAFYYLASHPNFADRIAAEASQLSESHLPDFDEAERLPFTHAFVMETLRLKPPAYALERRASSETKPVQGCPLRKNATVILSPAVTHRQTEYWEEPDKFCPDRFESGSKSPQHQFAFFPFGGGARKCIGMHLALMEVIMTIARCAQKFEFRLVDGQTVGDKVGVTLMPDRDIQLILRHRRPS</sequence>
<dbReference type="Gene3D" id="1.10.630.10">
    <property type="entry name" value="Cytochrome P450"/>
    <property type="match status" value="1"/>
</dbReference>
<protein>
    <recommendedName>
        <fullName evidence="11">Cytochrome P450</fullName>
    </recommendedName>
</protein>
<dbReference type="GO" id="GO:0016705">
    <property type="term" value="F:oxidoreductase activity, acting on paired donors, with incorporation or reduction of molecular oxygen"/>
    <property type="evidence" value="ECO:0007669"/>
    <property type="project" value="InterPro"/>
</dbReference>
<dbReference type="GO" id="GO:0004497">
    <property type="term" value="F:monooxygenase activity"/>
    <property type="evidence" value="ECO:0007669"/>
    <property type="project" value="UniProtKB-KW"/>
</dbReference>
<keyword evidence="6 8" id="KW-0503">Monooxygenase</keyword>
<reference evidence="9 10" key="1">
    <citation type="submission" date="2017-12" db="EMBL/GenBank/DDBJ databases">
        <authorList>
            <person name="Hurst M.R.H."/>
        </authorList>
    </citation>
    <scope>NUCLEOTIDE SEQUENCE [LARGE SCALE GENOMIC DNA]</scope>
    <source>
        <strain evidence="9 10">SY-3-19</strain>
    </source>
</reference>
<comment type="cofactor">
    <cofactor evidence="7">
        <name>heme</name>
        <dbReference type="ChEBI" id="CHEBI:30413"/>
    </cofactor>
</comment>
<dbReference type="InterPro" id="IPR036396">
    <property type="entry name" value="Cyt_P450_sf"/>
</dbReference>
<accession>A0A2S7K143</accession>
<evidence type="ECO:0000256" key="2">
    <source>
        <dbReference type="ARBA" id="ARBA00022617"/>
    </source>
</evidence>
<keyword evidence="4 8" id="KW-0560">Oxidoreductase</keyword>
<organism evidence="9 10">
    <name type="scientific">Hyphococcus luteus</name>
    <dbReference type="NCBI Taxonomy" id="2058213"/>
    <lineage>
        <taxon>Bacteria</taxon>
        <taxon>Pseudomonadati</taxon>
        <taxon>Pseudomonadota</taxon>
        <taxon>Alphaproteobacteria</taxon>
        <taxon>Parvularculales</taxon>
        <taxon>Parvularculaceae</taxon>
        <taxon>Hyphococcus</taxon>
    </lineage>
</organism>
<evidence type="ECO:0000256" key="5">
    <source>
        <dbReference type="ARBA" id="ARBA00023004"/>
    </source>
</evidence>
<gene>
    <name evidence="9" type="ORF">CW354_17895</name>
</gene>
<keyword evidence="5 7" id="KW-0408">Iron</keyword>
<dbReference type="PRINTS" id="PR00385">
    <property type="entry name" value="P450"/>
</dbReference>
<feature type="binding site" description="axial binding residue" evidence="7">
    <location>
        <position position="409"/>
    </location>
    <ligand>
        <name>heme</name>
        <dbReference type="ChEBI" id="CHEBI:30413"/>
    </ligand>
    <ligandPart>
        <name>Fe</name>
        <dbReference type="ChEBI" id="CHEBI:18248"/>
    </ligandPart>
</feature>
<evidence type="ECO:0000256" key="3">
    <source>
        <dbReference type="ARBA" id="ARBA00022723"/>
    </source>
</evidence>
<keyword evidence="2 7" id="KW-0349">Heme</keyword>
<dbReference type="AlphaFoldDB" id="A0A2S7K143"/>
<dbReference type="GO" id="GO:0005506">
    <property type="term" value="F:iron ion binding"/>
    <property type="evidence" value="ECO:0007669"/>
    <property type="project" value="InterPro"/>
</dbReference>
<dbReference type="RefSeq" id="WP_104831436.1">
    <property type="nucleotide sequence ID" value="NZ_PJCH01000015.1"/>
</dbReference>
<dbReference type="GO" id="GO:0020037">
    <property type="term" value="F:heme binding"/>
    <property type="evidence" value="ECO:0007669"/>
    <property type="project" value="InterPro"/>
</dbReference>
<dbReference type="InterPro" id="IPR050196">
    <property type="entry name" value="Cytochrome_P450_Monoox"/>
</dbReference>
<dbReference type="Proteomes" id="UP000239504">
    <property type="component" value="Unassembled WGS sequence"/>
</dbReference>
<proteinExistence type="inferred from homology"/>
<evidence type="ECO:0000256" key="8">
    <source>
        <dbReference type="RuleBase" id="RU000461"/>
    </source>
</evidence>
<dbReference type="PANTHER" id="PTHR24291">
    <property type="entry name" value="CYTOCHROME P450 FAMILY 4"/>
    <property type="match status" value="1"/>
</dbReference>
<evidence type="ECO:0000313" key="10">
    <source>
        <dbReference type="Proteomes" id="UP000239504"/>
    </source>
</evidence>
<keyword evidence="10" id="KW-1185">Reference proteome</keyword>
<dbReference type="OrthoDB" id="9764248at2"/>
<comment type="caution">
    <text evidence="9">The sequence shown here is derived from an EMBL/GenBank/DDBJ whole genome shotgun (WGS) entry which is preliminary data.</text>
</comment>
<dbReference type="SUPFAM" id="SSF48264">
    <property type="entry name" value="Cytochrome P450"/>
    <property type="match status" value="1"/>
</dbReference>
<evidence type="ECO:0000256" key="1">
    <source>
        <dbReference type="ARBA" id="ARBA00010617"/>
    </source>
</evidence>
<name>A0A2S7K143_9PROT</name>
<evidence type="ECO:0000256" key="4">
    <source>
        <dbReference type="ARBA" id="ARBA00023002"/>
    </source>
</evidence>
<dbReference type="PROSITE" id="PS00086">
    <property type="entry name" value="CYTOCHROME_P450"/>
    <property type="match status" value="1"/>
</dbReference>
<dbReference type="PANTHER" id="PTHR24291:SF50">
    <property type="entry name" value="BIFUNCTIONAL ALBAFLAVENONE MONOOXYGENASE_TERPENE SYNTHASE"/>
    <property type="match status" value="1"/>
</dbReference>
<dbReference type="InterPro" id="IPR017972">
    <property type="entry name" value="Cyt_P450_CS"/>
</dbReference>
<evidence type="ECO:0000313" key="9">
    <source>
        <dbReference type="EMBL" id="PQA86224.1"/>
    </source>
</evidence>
<evidence type="ECO:0000256" key="7">
    <source>
        <dbReference type="PIRSR" id="PIRSR602401-1"/>
    </source>
</evidence>
<dbReference type="InterPro" id="IPR001128">
    <property type="entry name" value="Cyt_P450"/>
</dbReference>
<evidence type="ECO:0000256" key="6">
    <source>
        <dbReference type="ARBA" id="ARBA00023033"/>
    </source>
</evidence>
<dbReference type="PRINTS" id="PR00463">
    <property type="entry name" value="EP450I"/>
</dbReference>
<dbReference type="InterPro" id="IPR002401">
    <property type="entry name" value="Cyt_P450_E_grp-I"/>
</dbReference>
<keyword evidence="3 7" id="KW-0479">Metal-binding</keyword>
<dbReference type="Pfam" id="PF00067">
    <property type="entry name" value="p450"/>
    <property type="match status" value="1"/>
</dbReference>
<dbReference type="EMBL" id="PJCH01000015">
    <property type="protein sequence ID" value="PQA86224.1"/>
    <property type="molecule type" value="Genomic_DNA"/>
</dbReference>
<evidence type="ECO:0008006" key="11">
    <source>
        <dbReference type="Google" id="ProtNLM"/>
    </source>
</evidence>